<name>A0AAN9G124_9CAEN</name>
<sequence length="102" mass="11711">MEARKLRDQSQVVQSKPIITSVVLITMICRKLGMNSHHRNGYKYSINTSFPANNHKQSSVRFLFIREPLQKKFDAVTSQGQALIKSAPHLLFFLFFRLSSSV</sequence>
<organism evidence="1 2">
    <name type="scientific">Littorina saxatilis</name>
    <dbReference type="NCBI Taxonomy" id="31220"/>
    <lineage>
        <taxon>Eukaryota</taxon>
        <taxon>Metazoa</taxon>
        <taxon>Spiralia</taxon>
        <taxon>Lophotrochozoa</taxon>
        <taxon>Mollusca</taxon>
        <taxon>Gastropoda</taxon>
        <taxon>Caenogastropoda</taxon>
        <taxon>Littorinimorpha</taxon>
        <taxon>Littorinoidea</taxon>
        <taxon>Littorinidae</taxon>
        <taxon>Littorina</taxon>
    </lineage>
</organism>
<gene>
    <name evidence="1" type="ORF">V1264_010589</name>
</gene>
<accession>A0AAN9G124</accession>
<evidence type="ECO:0000313" key="1">
    <source>
        <dbReference type="EMBL" id="KAK7090842.1"/>
    </source>
</evidence>
<reference evidence="1 2" key="1">
    <citation type="submission" date="2024-02" db="EMBL/GenBank/DDBJ databases">
        <title>Chromosome-scale genome assembly of the rough periwinkle Littorina saxatilis.</title>
        <authorList>
            <person name="De Jode A."/>
            <person name="Faria R."/>
            <person name="Formenti G."/>
            <person name="Sims Y."/>
            <person name="Smith T.P."/>
            <person name="Tracey A."/>
            <person name="Wood J.M.D."/>
            <person name="Zagrodzka Z.B."/>
            <person name="Johannesson K."/>
            <person name="Butlin R.K."/>
            <person name="Leder E.H."/>
        </authorList>
    </citation>
    <scope>NUCLEOTIDE SEQUENCE [LARGE SCALE GENOMIC DNA]</scope>
    <source>
        <strain evidence="1">Snail1</strain>
        <tissue evidence="1">Muscle</tissue>
    </source>
</reference>
<keyword evidence="2" id="KW-1185">Reference proteome</keyword>
<proteinExistence type="predicted"/>
<protein>
    <submittedName>
        <fullName evidence="1">Uncharacterized protein</fullName>
    </submittedName>
</protein>
<comment type="caution">
    <text evidence="1">The sequence shown here is derived from an EMBL/GenBank/DDBJ whole genome shotgun (WGS) entry which is preliminary data.</text>
</comment>
<dbReference type="EMBL" id="JBAMIC010000024">
    <property type="protein sequence ID" value="KAK7090842.1"/>
    <property type="molecule type" value="Genomic_DNA"/>
</dbReference>
<dbReference type="AlphaFoldDB" id="A0AAN9G124"/>
<dbReference type="Proteomes" id="UP001374579">
    <property type="component" value="Unassembled WGS sequence"/>
</dbReference>
<evidence type="ECO:0000313" key="2">
    <source>
        <dbReference type="Proteomes" id="UP001374579"/>
    </source>
</evidence>